<reference evidence="1 2" key="1">
    <citation type="submission" date="2013-07" db="EMBL/GenBank/DDBJ databases">
        <title>Draft genome sequence of Pseudoalteromonas luteoviolacea 2ta16.</title>
        <authorList>
            <person name="Allen E.E."/>
            <person name="Azam F."/>
            <person name="Podell S."/>
        </authorList>
    </citation>
    <scope>NUCLEOTIDE SEQUENCE [LARGE SCALE GENOMIC DNA]</scope>
    <source>
        <strain evidence="1 2">2ta16</strain>
    </source>
</reference>
<evidence type="ECO:0008006" key="3">
    <source>
        <dbReference type="Google" id="ProtNLM"/>
    </source>
</evidence>
<organism evidence="1 2">
    <name type="scientific">Pseudoalteromonas luteoviolacea (strain 2ta16)</name>
    <dbReference type="NCBI Taxonomy" id="1353533"/>
    <lineage>
        <taxon>Bacteria</taxon>
        <taxon>Pseudomonadati</taxon>
        <taxon>Pseudomonadota</taxon>
        <taxon>Gammaproteobacteria</taxon>
        <taxon>Alteromonadales</taxon>
        <taxon>Pseudoalteromonadaceae</taxon>
        <taxon>Pseudoalteromonas</taxon>
    </lineage>
</organism>
<evidence type="ECO:0000313" key="1">
    <source>
        <dbReference type="EMBL" id="ESP94954.1"/>
    </source>
</evidence>
<dbReference type="Gene3D" id="1.10.530.10">
    <property type="match status" value="1"/>
</dbReference>
<evidence type="ECO:0000313" key="2">
    <source>
        <dbReference type="Proteomes" id="UP000017820"/>
    </source>
</evidence>
<comment type="caution">
    <text evidence="1">The sequence shown here is derived from an EMBL/GenBank/DDBJ whole genome shotgun (WGS) entry which is preliminary data.</text>
</comment>
<dbReference type="AlphaFoldDB" id="V4I3Z3"/>
<dbReference type="RefSeq" id="WP_023397474.1">
    <property type="nucleotide sequence ID" value="NZ_AUSV01000008.1"/>
</dbReference>
<name>V4I3Z3_PSEL2</name>
<proteinExistence type="predicted"/>
<dbReference type="SUPFAM" id="SSF53955">
    <property type="entry name" value="Lysozyme-like"/>
    <property type="match status" value="1"/>
</dbReference>
<sequence>DKITKPFKQAGRGLIRAATRVFGPELVNIAGNVLSVFCGPAVGACAAAWNYEFTRAMGGSSSQALRAGVIGGLTAQAFYGVGQQFNKLGANNLKQFGSVEGAKAAGLIEFGGNMLTGGQVAGQIGAHAVIGGISAELSGGKFGHGFVSAGVTKGVGGVFLPGGGDLKLSQIVKGTVISAIIGGTVSELTGGKFANGARTGAMQYVLNQTAESIREIYNAFGVGNQNPSREKIEKKLRALSVEYDVPERALVAMVSAESDFRQFESDGTPLITPDPNSSAAGLGQVTRYTAGLYGESYDRLLHYWEYNLEVSVKVFAAGYHHSWNRSGDLRLRAARAYGIYHDGYFPKGMPSYNSNRGYQNSSWETRFLSRYD</sequence>
<dbReference type="Proteomes" id="UP000017820">
    <property type="component" value="Unassembled WGS sequence"/>
</dbReference>
<feature type="non-terminal residue" evidence="1">
    <location>
        <position position="1"/>
    </location>
</feature>
<dbReference type="PATRIC" id="fig|1353533.3.peg.512"/>
<protein>
    <recommendedName>
        <fullName evidence="3">Transglycosylase SLT domain-containing protein</fullName>
    </recommendedName>
</protein>
<gene>
    <name evidence="1" type="ORF">PL2TA16_04510</name>
</gene>
<accession>V4I3Z3</accession>
<dbReference type="EMBL" id="AUSV01000008">
    <property type="protein sequence ID" value="ESP94954.1"/>
    <property type="molecule type" value="Genomic_DNA"/>
</dbReference>
<dbReference type="InterPro" id="IPR023346">
    <property type="entry name" value="Lysozyme-like_dom_sf"/>
</dbReference>